<evidence type="ECO:0000313" key="1">
    <source>
        <dbReference type="EMBL" id="WNG51291.1"/>
    </source>
</evidence>
<name>A0ABY9X7B6_9BACT</name>
<reference evidence="1 2" key="1">
    <citation type="submission" date="2019-08" db="EMBL/GenBank/DDBJ databases">
        <title>Archangium and Cystobacter genomes.</title>
        <authorList>
            <person name="Chen I.-C.K."/>
            <person name="Wielgoss S."/>
        </authorList>
    </citation>
    <scope>NUCLEOTIDE SEQUENCE [LARGE SCALE GENOMIC DNA]</scope>
    <source>
        <strain evidence="1 2">Cbm 6</strain>
    </source>
</reference>
<evidence type="ECO:0000313" key="2">
    <source>
        <dbReference type="Proteomes" id="UP001611383"/>
    </source>
</evidence>
<protein>
    <recommendedName>
        <fullName evidence="3">Lipoprotein</fullName>
    </recommendedName>
</protein>
<accession>A0ABY9X7B6</accession>
<gene>
    <name evidence="1" type="ORF">F0U60_49555</name>
</gene>
<organism evidence="1 2">
    <name type="scientific">Archangium minus</name>
    <dbReference type="NCBI Taxonomy" id="83450"/>
    <lineage>
        <taxon>Bacteria</taxon>
        <taxon>Pseudomonadati</taxon>
        <taxon>Myxococcota</taxon>
        <taxon>Myxococcia</taxon>
        <taxon>Myxococcales</taxon>
        <taxon>Cystobacterineae</taxon>
        <taxon>Archangiaceae</taxon>
        <taxon>Archangium</taxon>
    </lineage>
</organism>
<dbReference type="Proteomes" id="UP001611383">
    <property type="component" value="Chromosome"/>
</dbReference>
<sequence>MKRSMLLFLLVFLPACTFFQQFGRYRPEHAPAEEAARVQFPFIIPEESRLNVPGVTATAIQLAMDDFRPRNTRPHSGATPEEACLYRRESFNVSAFPGPEGVVFVRFVLDPEACSLSDPILDVGATYAVDVRGWRILAVDY</sequence>
<keyword evidence="2" id="KW-1185">Reference proteome</keyword>
<proteinExistence type="predicted"/>
<evidence type="ECO:0008006" key="3">
    <source>
        <dbReference type="Google" id="ProtNLM"/>
    </source>
</evidence>
<dbReference type="EMBL" id="CP043494">
    <property type="protein sequence ID" value="WNG51291.1"/>
    <property type="molecule type" value="Genomic_DNA"/>
</dbReference>